<evidence type="ECO:0000256" key="4">
    <source>
        <dbReference type="ARBA" id="ARBA00022692"/>
    </source>
</evidence>
<dbReference type="InterPro" id="IPR020846">
    <property type="entry name" value="MFS_dom"/>
</dbReference>
<protein>
    <submittedName>
        <fullName evidence="9">MFS transporter</fullName>
    </submittedName>
</protein>
<reference evidence="9" key="2">
    <citation type="submission" date="2020-09" db="EMBL/GenBank/DDBJ databases">
        <authorList>
            <person name="Sun Q."/>
            <person name="Zhou Y."/>
        </authorList>
    </citation>
    <scope>NUCLEOTIDE SEQUENCE</scope>
    <source>
        <strain evidence="9">CGMCC 4.7306</strain>
    </source>
</reference>
<feature type="transmembrane region" description="Helical" evidence="7">
    <location>
        <begin position="227"/>
        <end position="250"/>
    </location>
</feature>
<feature type="transmembrane region" description="Helical" evidence="7">
    <location>
        <begin position="82"/>
        <end position="104"/>
    </location>
</feature>
<feature type="domain" description="Major facilitator superfamily (MFS) profile" evidence="8">
    <location>
        <begin position="15"/>
        <end position="473"/>
    </location>
</feature>
<feature type="transmembrane region" description="Helical" evidence="7">
    <location>
        <begin position="368"/>
        <end position="388"/>
    </location>
</feature>
<dbReference type="Proteomes" id="UP000613840">
    <property type="component" value="Unassembled WGS sequence"/>
</dbReference>
<gene>
    <name evidence="9" type="ORF">GCM10011575_03630</name>
</gene>
<keyword evidence="2" id="KW-0813">Transport</keyword>
<name>A0A917S0G1_9ACTN</name>
<dbReference type="PROSITE" id="PS50850">
    <property type="entry name" value="MFS"/>
    <property type="match status" value="1"/>
</dbReference>
<keyword evidence="4 7" id="KW-0812">Transmembrane</keyword>
<evidence type="ECO:0000256" key="3">
    <source>
        <dbReference type="ARBA" id="ARBA00022475"/>
    </source>
</evidence>
<feature type="transmembrane region" description="Helical" evidence="7">
    <location>
        <begin position="172"/>
        <end position="191"/>
    </location>
</feature>
<feature type="transmembrane region" description="Helical" evidence="7">
    <location>
        <begin position="141"/>
        <end position="166"/>
    </location>
</feature>
<dbReference type="Pfam" id="PF07690">
    <property type="entry name" value="MFS_1"/>
    <property type="match status" value="1"/>
</dbReference>
<dbReference type="Gene3D" id="1.20.1720.10">
    <property type="entry name" value="Multidrug resistance protein D"/>
    <property type="match status" value="2"/>
</dbReference>
<evidence type="ECO:0000256" key="2">
    <source>
        <dbReference type="ARBA" id="ARBA00022448"/>
    </source>
</evidence>
<dbReference type="CDD" id="cd17321">
    <property type="entry name" value="MFS_MMR_MDR_like"/>
    <property type="match status" value="1"/>
</dbReference>
<evidence type="ECO:0000313" key="10">
    <source>
        <dbReference type="Proteomes" id="UP000613840"/>
    </source>
</evidence>
<accession>A0A917S0G1</accession>
<feature type="transmembrane region" description="Helical" evidence="7">
    <location>
        <begin position="408"/>
        <end position="429"/>
    </location>
</feature>
<dbReference type="EMBL" id="BMMZ01000001">
    <property type="protein sequence ID" value="GGL48878.1"/>
    <property type="molecule type" value="Genomic_DNA"/>
</dbReference>
<evidence type="ECO:0000256" key="5">
    <source>
        <dbReference type="ARBA" id="ARBA00022989"/>
    </source>
</evidence>
<dbReference type="AlphaFoldDB" id="A0A917S0G1"/>
<keyword evidence="3" id="KW-1003">Cell membrane</keyword>
<dbReference type="PANTHER" id="PTHR42718:SF46">
    <property type="entry name" value="BLR6921 PROTEIN"/>
    <property type="match status" value="1"/>
</dbReference>
<evidence type="ECO:0000256" key="6">
    <source>
        <dbReference type="ARBA" id="ARBA00023136"/>
    </source>
</evidence>
<feature type="transmembrane region" description="Helical" evidence="7">
    <location>
        <begin position="271"/>
        <end position="294"/>
    </location>
</feature>
<dbReference type="GO" id="GO:0005886">
    <property type="term" value="C:plasma membrane"/>
    <property type="evidence" value="ECO:0007669"/>
    <property type="project" value="UniProtKB-SubCell"/>
</dbReference>
<dbReference type="SUPFAM" id="SSF103473">
    <property type="entry name" value="MFS general substrate transporter"/>
    <property type="match status" value="1"/>
</dbReference>
<keyword evidence="10" id="KW-1185">Reference proteome</keyword>
<dbReference type="PANTHER" id="PTHR42718">
    <property type="entry name" value="MAJOR FACILITATOR SUPERFAMILY MULTIDRUG TRANSPORTER MFSC"/>
    <property type="match status" value="1"/>
</dbReference>
<feature type="transmembrane region" description="Helical" evidence="7">
    <location>
        <begin position="53"/>
        <end position="70"/>
    </location>
</feature>
<feature type="transmembrane region" description="Helical" evidence="7">
    <location>
        <begin position="336"/>
        <end position="356"/>
    </location>
</feature>
<evidence type="ECO:0000256" key="1">
    <source>
        <dbReference type="ARBA" id="ARBA00004651"/>
    </source>
</evidence>
<evidence type="ECO:0000259" key="8">
    <source>
        <dbReference type="PROSITE" id="PS50850"/>
    </source>
</evidence>
<dbReference type="InterPro" id="IPR036259">
    <property type="entry name" value="MFS_trans_sf"/>
</dbReference>
<reference evidence="9" key="1">
    <citation type="journal article" date="2014" name="Int. J. Syst. Evol. Microbiol.">
        <title>Complete genome sequence of Corynebacterium casei LMG S-19264T (=DSM 44701T), isolated from a smear-ripened cheese.</title>
        <authorList>
            <consortium name="US DOE Joint Genome Institute (JGI-PGF)"/>
            <person name="Walter F."/>
            <person name="Albersmeier A."/>
            <person name="Kalinowski J."/>
            <person name="Ruckert C."/>
        </authorList>
    </citation>
    <scope>NUCLEOTIDE SEQUENCE</scope>
    <source>
        <strain evidence="9">CGMCC 4.7306</strain>
    </source>
</reference>
<evidence type="ECO:0000313" key="9">
    <source>
        <dbReference type="EMBL" id="GGL48878.1"/>
    </source>
</evidence>
<comment type="caution">
    <text evidence="9">The sequence shown here is derived from an EMBL/GenBank/DDBJ whole genome shotgun (WGS) entry which is preliminary data.</text>
</comment>
<organism evidence="9 10">
    <name type="scientific">Microlunatus endophyticus</name>
    <dbReference type="NCBI Taxonomy" id="1716077"/>
    <lineage>
        <taxon>Bacteria</taxon>
        <taxon>Bacillati</taxon>
        <taxon>Actinomycetota</taxon>
        <taxon>Actinomycetes</taxon>
        <taxon>Propionibacteriales</taxon>
        <taxon>Propionibacteriaceae</taxon>
        <taxon>Microlunatus</taxon>
    </lineage>
</organism>
<evidence type="ECO:0000256" key="7">
    <source>
        <dbReference type="SAM" id="Phobius"/>
    </source>
</evidence>
<comment type="subcellular location">
    <subcellularLocation>
        <location evidence="1">Cell membrane</location>
        <topology evidence="1">Multi-pass membrane protein</topology>
    </subcellularLocation>
</comment>
<feature type="transmembrane region" description="Helical" evidence="7">
    <location>
        <begin position="449"/>
        <end position="469"/>
    </location>
</feature>
<feature type="transmembrane region" description="Helical" evidence="7">
    <location>
        <begin position="306"/>
        <end position="324"/>
    </location>
</feature>
<dbReference type="InterPro" id="IPR011701">
    <property type="entry name" value="MFS"/>
</dbReference>
<keyword evidence="6 7" id="KW-0472">Membrane</keyword>
<feature type="transmembrane region" description="Helical" evidence="7">
    <location>
        <begin position="12"/>
        <end position="33"/>
    </location>
</feature>
<dbReference type="RefSeq" id="WP_188893455.1">
    <property type="nucleotide sequence ID" value="NZ_BMMZ01000001.1"/>
</dbReference>
<dbReference type="GO" id="GO:0022857">
    <property type="term" value="F:transmembrane transporter activity"/>
    <property type="evidence" value="ECO:0007669"/>
    <property type="project" value="InterPro"/>
</dbReference>
<sequence length="498" mass="51965">MNAARDRHDDRRWWVLGVVGLAQLMVVVDATVVNVALPDAQQALHFSTELRQWVITAYALAFGSLLLLGGRIGDLFGRKWTFIGGALGFAVASAVGGAAQSFAMLVAARAAQGVFGAMLAPSSLALLTTTFSDGPDRKRAFAVYSSIMAGGAAVGLLLGGILTQLLSWRYSLFVNLAFAIPAAIAGLLLLVNQRPSERPMLDLPGTVTACEGLFCLVYGFSNAETHSWAATGTIAMLIAAALLLCAFVTIESRVRHPLLPLRIVAHCARAGSYTAIAILGVAMFGAFLFLTYFLQDTLRYTPIDTGLSFLPMSLAIALSAAMTNIKLLSWLGPRPLIAAGMLAGAAAMAWLAQLTITSTYATGVLPPLIVFGLAMGMVMGSAVFTATYRVDPADAGVASAMVNTMQQIGGAVGTALLSTIFASAVTSYTHARRSTSQPSGAAVVHGDTVAFWVSAAIFASGPILLTAILPSIKATAAAETGARARPKIALNSPRELKR</sequence>
<keyword evidence="5 7" id="KW-1133">Transmembrane helix</keyword>
<proteinExistence type="predicted"/>